<dbReference type="EC" id="2.4.1.-" evidence="4"/>
<reference evidence="6 7" key="1">
    <citation type="journal article" date="2017" name="Nature">
        <title>The Apostasia genome and the evolution of orchids.</title>
        <authorList>
            <person name="Zhang G.Q."/>
            <person name="Liu K.W."/>
            <person name="Li Z."/>
            <person name="Lohaus R."/>
            <person name="Hsiao Y.Y."/>
            <person name="Niu S.C."/>
            <person name="Wang J.Y."/>
            <person name="Lin Y.C."/>
            <person name="Xu Q."/>
            <person name="Chen L.J."/>
            <person name="Yoshida K."/>
            <person name="Fujiwara S."/>
            <person name="Wang Z.W."/>
            <person name="Zhang Y.Q."/>
            <person name="Mitsuda N."/>
            <person name="Wang M."/>
            <person name="Liu G.H."/>
            <person name="Pecoraro L."/>
            <person name="Huang H.X."/>
            <person name="Xiao X.J."/>
            <person name="Lin M."/>
            <person name="Wu X.Y."/>
            <person name="Wu W.L."/>
            <person name="Chen Y.Y."/>
            <person name="Chang S.B."/>
            <person name="Sakamoto S."/>
            <person name="Ohme-Takagi M."/>
            <person name="Yagi M."/>
            <person name="Zeng S.J."/>
            <person name="Shen C.Y."/>
            <person name="Yeh C.M."/>
            <person name="Luo Y.B."/>
            <person name="Tsai W.C."/>
            <person name="Van de Peer Y."/>
            <person name="Liu Z.J."/>
        </authorList>
    </citation>
    <scope>NUCLEOTIDE SEQUENCE [LARGE SCALE GENOMIC DNA]</scope>
    <source>
        <strain evidence="7">cv. Shenzhen</strain>
        <tissue evidence="6">Stem</tissue>
    </source>
</reference>
<dbReference type="Pfam" id="PF26168">
    <property type="entry name" value="Glyco_transf_N"/>
    <property type="match status" value="1"/>
</dbReference>
<protein>
    <recommendedName>
        <fullName evidence="4">Glycosyltransferase</fullName>
        <ecNumber evidence="4">2.4.1.-</ecNumber>
    </recommendedName>
</protein>
<keyword evidence="3 6" id="KW-0328">Glycosyltransferase</keyword>
<evidence type="ECO:0000313" key="7">
    <source>
        <dbReference type="Proteomes" id="UP000236161"/>
    </source>
</evidence>
<keyword evidence="2 3" id="KW-0808">Transferase</keyword>
<dbReference type="SUPFAM" id="SSF53756">
    <property type="entry name" value="UDP-Glycosyltransferase/glycogen phosphorylase"/>
    <property type="match status" value="1"/>
</dbReference>
<evidence type="ECO:0000313" key="6">
    <source>
        <dbReference type="EMBL" id="PKA57380.1"/>
    </source>
</evidence>
<gene>
    <name evidence="6" type="primary">C12RT1</name>
    <name evidence="6" type="ORF">AXF42_Ash013567</name>
</gene>
<dbReference type="FunFam" id="3.40.50.2000:FF:000060">
    <property type="entry name" value="Glycosyltransferase"/>
    <property type="match status" value="1"/>
</dbReference>
<dbReference type="STRING" id="1088818.A0A2I0APA2"/>
<dbReference type="Pfam" id="PF00201">
    <property type="entry name" value="UDPGT"/>
    <property type="match status" value="1"/>
</dbReference>
<dbReference type="InterPro" id="IPR058980">
    <property type="entry name" value="Glyco_transf_N"/>
</dbReference>
<feature type="domain" description="Glycosyltransferase N-terminal" evidence="5">
    <location>
        <begin position="11"/>
        <end position="240"/>
    </location>
</feature>
<organism evidence="6 7">
    <name type="scientific">Apostasia shenzhenica</name>
    <dbReference type="NCBI Taxonomy" id="1088818"/>
    <lineage>
        <taxon>Eukaryota</taxon>
        <taxon>Viridiplantae</taxon>
        <taxon>Streptophyta</taxon>
        <taxon>Embryophyta</taxon>
        <taxon>Tracheophyta</taxon>
        <taxon>Spermatophyta</taxon>
        <taxon>Magnoliopsida</taxon>
        <taxon>Liliopsida</taxon>
        <taxon>Asparagales</taxon>
        <taxon>Orchidaceae</taxon>
        <taxon>Apostasioideae</taxon>
        <taxon>Apostasia</taxon>
    </lineage>
</organism>
<dbReference type="GO" id="GO:1901137">
    <property type="term" value="P:carbohydrate derivative biosynthetic process"/>
    <property type="evidence" value="ECO:0007669"/>
    <property type="project" value="UniProtKB-ARBA"/>
</dbReference>
<proteinExistence type="inferred from homology"/>
<dbReference type="PANTHER" id="PTHR48044:SF29">
    <property type="entry name" value="GLYCOSYLTRANSFERASE"/>
    <property type="match status" value="1"/>
</dbReference>
<evidence type="ECO:0000256" key="3">
    <source>
        <dbReference type="RuleBase" id="RU003718"/>
    </source>
</evidence>
<sequence length="466" mass="51163">MAAQGTQPRLRVLMLPWLAYGHLSPFLELAKRLSLHNVAVYLCSSPTNFRPIAAPASSAAVGDSVPIRMVDLPLPDLPDLPPHLHTTKDLPPHLMPTLKAAVDGAAPAFGLLLDELCPDIVFFDFVMPWVPLVAAVRDIPAVVFFANSAATTTLFFQHLRRPAEQPPFPAIAFEGGEKELALKMLSLYGNGQLDADRILGSIDRSSGFTVFRTFREIEAKYLDYLPSLLNREVIPVGPLVPSIDGEESYLEEWLGKKEAASVVFVSLGSEYFMSPEEISEMARGLELCKLCFIWVVRSPSTDRPATAALPENFAERMEKEGRGVVVQGWAPQRKILAHRSTGGFVTHCGWSSVVEGMSLGVPMIAVPLQHDQPVNANLMAELGVAVKVKMEVVVDGETGEPVNRFRGDDVARCIEEVVVGEGGAAVRRRVKEMGEMMKGKGDEEMEILVEKMDSLVRRKKKTPKEN</sequence>
<dbReference type="OrthoDB" id="905087at2759"/>
<comment type="similarity">
    <text evidence="1 3">Belongs to the UDP-glycosyltransferase family.</text>
</comment>
<dbReference type="EMBL" id="KZ451968">
    <property type="protein sequence ID" value="PKA57380.1"/>
    <property type="molecule type" value="Genomic_DNA"/>
</dbReference>
<accession>A0A2I0APA2</accession>
<dbReference type="Gene3D" id="3.40.50.2000">
    <property type="entry name" value="Glycogen Phosphorylase B"/>
    <property type="match status" value="2"/>
</dbReference>
<evidence type="ECO:0000259" key="5">
    <source>
        <dbReference type="Pfam" id="PF26168"/>
    </source>
</evidence>
<keyword evidence="7" id="KW-1185">Reference proteome</keyword>
<name>A0A2I0APA2_9ASPA</name>
<dbReference type="InterPro" id="IPR002213">
    <property type="entry name" value="UDP_glucos_trans"/>
</dbReference>
<evidence type="ECO:0000256" key="1">
    <source>
        <dbReference type="ARBA" id="ARBA00009995"/>
    </source>
</evidence>
<dbReference type="GO" id="GO:0008194">
    <property type="term" value="F:UDP-glycosyltransferase activity"/>
    <property type="evidence" value="ECO:0007669"/>
    <property type="project" value="InterPro"/>
</dbReference>
<evidence type="ECO:0000256" key="2">
    <source>
        <dbReference type="ARBA" id="ARBA00022679"/>
    </source>
</evidence>
<dbReference type="CDD" id="cd03784">
    <property type="entry name" value="GT1_Gtf-like"/>
    <property type="match status" value="1"/>
</dbReference>
<dbReference type="PROSITE" id="PS00375">
    <property type="entry name" value="UDPGT"/>
    <property type="match status" value="1"/>
</dbReference>
<dbReference type="InterPro" id="IPR035595">
    <property type="entry name" value="UDP_glycos_trans_CS"/>
</dbReference>
<dbReference type="AlphaFoldDB" id="A0A2I0APA2"/>
<dbReference type="Proteomes" id="UP000236161">
    <property type="component" value="Unassembled WGS sequence"/>
</dbReference>
<evidence type="ECO:0000256" key="4">
    <source>
        <dbReference type="RuleBase" id="RU362057"/>
    </source>
</evidence>
<dbReference type="PANTHER" id="PTHR48044">
    <property type="entry name" value="GLYCOSYLTRANSFERASE"/>
    <property type="match status" value="1"/>
</dbReference>